<feature type="transmembrane region" description="Helical" evidence="1">
    <location>
        <begin position="45"/>
        <end position="63"/>
    </location>
</feature>
<dbReference type="EMBL" id="CM026425">
    <property type="protein sequence ID" value="KAG0575851.1"/>
    <property type="molecule type" value="Genomic_DNA"/>
</dbReference>
<evidence type="ECO:0000313" key="3">
    <source>
        <dbReference type="EMBL" id="KAG0575851.1"/>
    </source>
</evidence>
<organism evidence="3 4">
    <name type="scientific">Ceratodon purpureus</name>
    <name type="common">Fire moss</name>
    <name type="synonym">Dicranum purpureum</name>
    <dbReference type="NCBI Taxonomy" id="3225"/>
    <lineage>
        <taxon>Eukaryota</taxon>
        <taxon>Viridiplantae</taxon>
        <taxon>Streptophyta</taxon>
        <taxon>Embryophyta</taxon>
        <taxon>Bryophyta</taxon>
        <taxon>Bryophytina</taxon>
        <taxon>Bryopsida</taxon>
        <taxon>Dicranidae</taxon>
        <taxon>Pseudoditrichales</taxon>
        <taxon>Ditrichaceae</taxon>
        <taxon>Ceratodon</taxon>
    </lineage>
</organism>
<proteinExistence type="predicted"/>
<dbReference type="Proteomes" id="UP000822688">
    <property type="component" value="Chromosome 5"/>
</dbReference>
<feature type="signal peptide" evidence="2">
    <location>
        <begin position="1"/>
        <end position="16"/>
    </location>
</feature>
<keyword evidence="1" id="KW-1133">Transmembrane helix</keyword>
<gene>
    <name evidence="3" type="ORF">KC19_5G035300</name>
</gene>
<keyword evidence="2" id="KW-0732">Signal</keyword>
<evidence type="ECO:0000256" key="1">
    <source>
        <dbReference type="SAM" id="Phobius"/>
    </source>
</evidence>
<accession>A0A8T0HYW6</accession>
<keyword evidence="4" id="KW-1185">Reference proteome</keyword>
<comment type="caution">
    <text evidence="3">The sequence shown here is derived from an EMBL/GenBank/DDBJ whole genome shotgun (WGS) entry which is preliminary data.</text>
</comment>
<name>A0A8T0HYW6_CERPU</name>
<evidence type="ECO:0008006" key="5">
    <source>
        <dbReference type="Google" id="ProtNLM"/>
    </source>
</evidence>
<keyword evidence="1" id="KW-0472">Membrane</keyword>
<feature type="chain" id="PRO_5035803053" description="Secreted protein" evidence="2">
    <location>
        <begin position="17"/>
        <end position="67"/>
    </location>
</feature>
<reference evidence="3" key="1">
    <citation type="submission" date="2020-06" db="EMBL/GenBank/DDBJ databases">
        <title>WGS assembly of Ceratodon purpureus strain R40.</title>
        <authorList>
            <person name="Carey S.B."/>
            <person name="Jenkins J."/>
            <person name="Shu S."/>
            <person name="Lovell J.T."/>
            <person name="Sreedasyam A."/>
            <person name="Maumus F."/>
            <person name="Tiley G.P."/>
            <person name="Fernandez-Pozo N."/>
            <person name="Barry K."/>
            <person name="Chen C."/>
            <person name="Wang M."/>
            <person name="Lipzen A."/>
            <person name="Daum C."/>
            <person name="Saski C.A."/>
            <person name="Payton A.C."/>
            <person name="Mcbreen J.C."/>
            <person name="Conrad R.E."/>
            <person name="Kollar L.M."/>
            <person name="Olsson S."/>
            <person name="Huttunen S."/>
            <person name="Landis J.B."/>
            <person name="Wickett N.J."/>
            <person name="Johnson M.G."/>
            <person name="Rensing S.A."/>
            <person name="Grimwood J."/>
            <person name="Schmutz J."/>
            <person name="Mcdaniel S.F."/>
        </authorList>
    </citation>
    <scope>NUCLEOTIDE SEQUENCE</scope>
    <source>
        <strain evidence="3">R40</strain>
    </source>
</reference>
<evidence type="ECO:0000256" key="2">
    <source>
        <dbReference type="SAM" id="SignalP"/>
    </source>
</evidence>
<dbReference type="AlphaFoldDB" id="A0A8T0HYW6"/>
<sequence>MQRLLYFSLLFTVVFLFPTNQLTRRPERCTLSLLASSFGSRRHCSAVSTLAVCVVYVCVAVQVQSAE</sequence>
<keyword evidence="1" id="KW-0812">Transmembrane</keyword>
<evidence type="ECO:0000313" key="4">
    <source>
        <dbReference type="Proteomes" id="UP000822688"/>
    </source>
</evidence>
<protein>
    <recommendedName>
        <fullName evidence="5">Secreted protein</fullName>
    </recommendedName>
</protein>